<evidence type="ECO:0000256" key="5">
    <source>
        <dbReference type="SAM" id="Coils"/>
    </source>
</evidence>
<feature type="coiled-coil region" evidence="5">
    <location>
        <begin position="9"/>
        <end position="86"/>
    </location>
</feature>
<dbReference type="InterPro" id="IPR002842">
    <property type="entry name" value="ATPase_V1_Esu"/>
</dbReference>
<evidence type="ECO:0000256" key="2">
    <source>
        <dbReference type="ARBA" id="ARBA00022448"/>
    </source>
</evidence>
<evidence type="ECO:0000313" key="7">
    <source>
        <dbReference type="Proteomes" id="UP000289166"/>
    </source>
</evidence>
<dbReference type="CDD" id="cd06503">
    <property type="entry name" value="ATP-synt_Fo_b"/>
    <property type="match status" value="1"/>
</dbReference>
<organism evidence="6 7">
    <name type="scientific">Acetivibrio mesophilus</name>
    <dbReference type="NCBI Taxonomy" id="2487273"/>
    <lineage>
        <taxon>Bacteria</taxon>
        <taxon>Bacillati</taxon>
        <taxon>Bacillota</taxon>
        <taxon>Clostridia</taxon>
        <taxon>Eubacteriales</taxon>
        <taxon>Oscillospiraceae</taxon>
        <taxon>Acetivibrio</taxon>
    </lineage>
</organism>
<dbReference type="RefSeq" id="WP_069195538.1">
    <property type="nucleotide sequence ID" value="NZ_RLII01000012.1"/>
</dbReference>
<dbReference type="HAMAP" id="MF_00311">
    <property type="entry name" value="ATP_synth_E_arch"/>
    <property type="match status" value="1"/>
</dbReference>
<dbReference type="Gene3D" id="1.20.5.620">
    <property type="entry name" value="F1F0 ATP synthase subunit B, membrane domain"/>
    <property type="match status" value="1"/>
</dbReference>
<dbReference type="AlphaFoldDB" id="A0A4Q0I3L5"/>
<dbReference type="OrthoDB" id="1734087at2"/>
<name>A0A4Q0I3L5_9FIRM</name>
<dbReference type="Pfam" id="PF01991">
    <property type="entry name" value="vATP-synt_E"/>
    <property type="match status" value="1"/>
</dbReference>
<keyword evidence="2 4" id="KW-0813">Transport</keyword>
<dbReference type="Gene3D" id="3.30.2320.30">
    <property type="entry name" value="ATP synthase, E subunit, C-terminal"/>
    <property type="match status" value="1"/>
</dbReference>
<protein>
    <recommendedName>
        <fullName evidence="4">V-type proton ATPase subunit E</fullName>
    </recommendedName>
    <alternativeName>
        <fullName evidence="4">V-ATPase subunit E</fullName>
    </alternativeName>
</protein>
<keyword evidence="5" id="KW-0175">Coiled coil</keyword>
<dbReference type="GO" id="GO:0042777">
    <property type="term" value="P:proton motive force-driven plasma membrane ATP synthesis"/>
    <property type="evidence" value="ECO:0007669"/>
    <property type="project" value="UniProtKB-UniRule"/>
</dbReference>
<comment type="function">
    <text evidence="4">Produces ATP from ADP in the presence of a proton gradient across the membrane.</text>
</comment>
<proteinExistence type="inferred from homology"/>
<comment type="similarity">
    <text evidence="1 4">Belongs to the V-ATPase E subunit family.</text>
</comment>
<keyword evidence="3 4" id="KW-0406">Ion transport</keyword>
<accession>A0A4Q0I3L5</accession>
<evidence type="ECO:0000313" key="6">
    <source>
        <dbReference type="EMBL" id="RXE58860.1"/>
    </source>
</evidence>
<reference evidence="7" key="1">
    <citation type="submission" date="2018-11" db="EMBL/GenBank/DDBJ databases">
        <title>Genome sequencing of a novel mesophilic and cellulolytic organism within the genus Hungateiclostridium.</title>
        <authorList>
            <person name="Rettenmaier R."/>
            <person name="Liebl W."/>
            <person name="Zverlov V."/>
        </authorList>
    </citation>
    <scope>NUCLEOTIDE SEQUENCE [LARGE SCALE GENOMIC DNA]</scope>
    <source>
        <strain evidence="7">N2K1</strain>
    </source>
</reference>
<keyword evidence="4" id="KW-0375">Hydrogen ion transport</keyword>
<dbReference type="SUPFAM" id="SSF160527">
    <property type="entry name" value="V-type ATPase subunit E-like"/>
    <property type="match status" value="1"/>
</dbReference>
<sequence length="198" mass="22179">MAGVEKLKERILEEARAQAEANIKRAQEEASKIIAAAQNDADAKKAQILEKAKNEAVDVKKRLKAMAELEARKKKLQARQEVVDEAFNKTLEKLNSLPDKEYEEIISRMVVSSIESGSEEIILSPRDKQRISAGFIEGINKKLSQRGIDGKIRLSEETKNISGGFILKSGNIEINNSFEAVIRMKREEVEAEVIKALF</sequence>
<dbReference type="EMBL" id="RLII01000012">
    <property type="protein sequence ID" value="RXE58860.1"/>
    <property type="molecule type" value="Genomic_DNA"/>
</dbReference>
<dbReference type="InterPro" id="IPR038495">
    <property type="entry name" value="ATPase_E_C"/>
</dbReference>
<dbReference type="GO" id="GO:0046961">
    <property type="term" value="F:proton-transporting ATPase activity, rotational mechanism"/>
    <property type="evidence" value="ECO:0007669"/>
    <property type="project" value="InterPro"/>
</dbReference>
<dbReference type="GO" id="GO:0005524">
    <property type="term" value="F:ATP binding"/>
    <property type="evidence" value="ECO:0007669"/>
    <property type="project" value="UniProtKB-UniRule"/>
</dbReference>
<dbReference type="Proteomes" id="UP000289166">
    <property type="component" value="Unassembled WGS sequence"/>
</dbReference>
<gene>
    <name evidence="4" type="primary">atpE</name>
    <name evidence="6" type="ORF">EFD62_10375</name>
</gene>
<evidence type="ECO:0000256" key="4">
    <source>
        <dbReference type="HAMAP-Rule" id="MF_00311"/>
    </source>
</evidence>
<comment type="caution">
    <text evidence="6">The sequence shown here is derived from an EMBL/GenBank/DDBJ whole genome shotgun (WGS) entry which is preliminary data.</text>
</comment>
<evidence type="ECO:0000256" key="3">
    <source>
        <dbReference type="ARBA" id="ARBA00023065"/>
    </source>
</evidence>
<dbReference type="GO" id="GO:0046933">
    <property type="term" value="F:proton-transporting ATP synthase activity, rotational mechanism"/>
    <property type="evidence" value="ECO:0007669"/>
    <property type="project" value="UniProtKB-UniRule"/>
</dbReference>
<keyword evidence="4" id="KW-0066">ATP synthesis</keyword>
<keyword evidence="7" id="KW-1185">Reference proteome</keyword>
<evidence type="ECO:0000256" key="1">
    <source>
        <dbReference type="ARBA" id="ARBA00005901"/>
    </source>
</evidence>
<dbReference type="GO" id="GO:0033178">
    <property type="term" value="C:proton-transporting two-sector ATPase complex, catalytic domain"/>
    <property type="evidence" value="ECO:0007669"/>
    <property type="project" value="InterPro"/>
</dbReference>